<comment type="similarity">
    <text evidence="1">Belongs to the OsmC/Ohr family.</text>
</comment>
<keyword evidence="4" id="KW-1185">Reference proteome</keyword>
<evidence type="ECO:0000313" key="3">
    <source>
        <dbReference type="EMBL" id="MTD15282.1"/>
    </source>
</evidence>
<dbReference type="Proteomes" id="UP000460221">
    <property type="component" value="Unassembled WGS sequence"/>
</dbReference>
<dbReference type="InterPro" id="IPR015946">
    <property type="entry name" value="KH_dom-like_a/b"/>
</dbReference>
<comment type="caution">
    <text evidence="3">The sequence shown here is derived from an EMBL/GenBank/DDBJ whole genome shotgun (WGS) entry which is preliminary data.</text>
</comment>
<evidence type="ECO:0000313" key="4">
    <source>
        <dbReference type="Proteomes" id="UP000460221"/>
    </source>
</evidence>
<dbReference type="AlphaFoldDB" id="A0A7K1FM99"/>
<dbReference type="GO" id="GO:0006979">
    <property type="term" value="P:response to oxidative stress"/>
    <property type="evidence" value="ECO:0007669"/>
    <property type="project" value="InterPro"/>
</dbReference>
<dbReference type="EMBL" id="WLYK01000005">
    <property type="protein sequence ID" value="MTD15282.1"/>
    <property type="molecule type" value="Genomic_DNA"/>
</dbReference>
<name>A0A7K1FM99_9ACTN</name>
<evidence type="ECO:0000256" key="2">
    <source>
        <dbReference type="SAM" id="MobiDB-lite"/>
    </source>
</evidence>
<evidence type="ECO:0000256" key="1">
    <source>
        <dbReference type="ARBA" id="ARBA00007378"/>
    </source>
</evidence>
<dbReference type="SUPFAM" id="SSF82784">
    <property type="entry name" value="OsmC-like"/>
    <property type="match status" value="1"/>
</dbReference>
<dbReference type="PANTHER" id="PTHR33797">
    <property type="entry name" value="ORGANIC HYDROPEROXIDE RESISTANCE PROTEIN-LIKE"/>
    <property type="match status" value="1"/>
</dbReference>
<dbReference type="Pfam" id="PF02566">
    <property type="entry name" value="OsmC"/>
    <property type="match status" value="1"/>
</dbReference>
<reference evidence="3 4" key="1">
    <citation type="submission" date="2019-11" db="EMBL/GenBank/DDBJ databases">
        <authorList>
            <person name="Jiang L.-Q."/>
        </authorList>
    </citation>
    <scope>NUCLEOTIDE SEQUENCE [LARGE SCALE GENOMIC DNA]</scope>
    <source>
        <strain evidence="3 4">YIM 132087</strain>
    </source>
</reference>
<protein>
    <submittedName>
        <fullName evidence="3">Ohr family peroxiredoxin</fullName>
    </submittedName>
</protein>
<dbReference type="InterPro" id="IPR019953">
    <property type="entry name" value="OHR"/>
</dbReference>
<dbReference type="Gene3D" id="2.20.25.10">
    <property type="match status" value="1"/>
</dbReference>
<dbReference type="RefSeq" id="WP_154769228.1">
    <property type="nucleotide sequence ID" value="NZ_WLYK01000005.1"/>
</dbReference>
<dbReference type="PANTHER" id="PTHR33797:SF2">
    <property type="entry name" value="ORGANIC HYDROPEROXIDE RESISTANCE PROTEIN-LIKE"/>
    <property type="match status" value="1"/>
</dbReference>
<accession>A0A7K1FM99</accession>
<proteinExistence type="inferred from homology"/>
<dbReference type="InterPro" id="IPR036102">
    <property type="entry name" value="OsmC/Ohrsf"/>
</dbReference>
<feature type="region of interest" description="Disordered" evidence="2">
    <location>
        <begin position="1"/>
        <end position="23"/>
    </location>
</feature>
<sequence>MEALYTASATATGDGRNGHSRSSDGILDLDLAVPVEMGGAGGHTNPEQLFAAGYAACFHSALKAVARAGKVSISDTAITADVAIGPNGQGGFQLAVALHVELSGLDQAAAEQLVEQAHQVCPYSNATRGNIEVTLDTIVA</sequence>
<gene>
    <name evidence="3" type="ORF">GIS00_15170</name>
</gene>
<dbReference type="InterPro" id="IPR003718">
    <property type="entry name" value="OsmC/Ohr_fam"/>
</dbReference>
<dbReference type="Gene3D" id="3.30.300.20">
    <property type="match status" value="1"/>
</dbReference>
<dbReference type="NCBIfam" id="TIGR03561">
    <property type="entry name" value="organ_hyd_perox"/>
    <property type="match status" value="1"/>
</dbReference>
<organism evidence="3 4">
    <name type="scientific">Nakamurella alba</name>
    <dbReference type="NCBI Taxonomy" id="2665158"/>
    <lineage>
        <taxon>Bacteria</taxon>
        <taxon>Bacillati</taxon>
        <taxon>Actinomycetota</taxon>
        <taxon>Actinomycetes</taxon>
        <taxon>Nakamurellales</taxon>
        <taxon>Nakamurellaceae</taxon>
        <taxon>Nakamurella</taxon>
    </lineage>
</organism>